<gene>
    <name evidence="1" type="ORF">A2589_03275</name>
</gene>
<comment type="caution">
    <text evidence="1">The sequence shown here is derived from an EMBL/GenBank/DDBJ whole genome shotgun (WGS) entry which is preliminary data.</text>
</comment>
<name>A0A1G2QII1_9BACT</name>
<protein>
    <submittedName>
        <fullName evidence="1">Uncharacterized protein</fullName>
    </submittedName>
</protein>
<dbReference type="Proteomes" id="UP000177838">
    <property type="component" value="Unassembled WGS sequence"/>
</dbReference>
<evidence type="ECO:0000313" key="2">
    <source>
        <dbReference type="Proteomes" id="UP000177838"/>
    </source>
</evidence>
<dbReference type="EMBL" id="MHTK01000005">
    <property type="protein sequence ID" value="OHA59832.1"/>
    <property type="molecule type" value="Genomic_DNA"/>
</dbReference>
<dbReference type="STRING" id="1802439.A2589_03275"/>
<accession>A0A1G2QII1</accession>
<evidence type="ECO:0000313" key="1">
    <source>
        <dbReference type="EMBL" id="OHA59832.1"/>
    </source>
</evidence>
<proteinExistence type="predicted"/>
<organism evidence="1 2">
    <name type="scientific">Candidatus Vogelbacteria bacterium RIFOXYD1_FULL_46_19</name>
    <dbReference type="NCBI Taxonomy" id="1802439"/>
    <lineage>
        <taxon>Bacteria</taxon>
        <taxon>Candidatus Vogeliibacteriota</taxon>
    </lineage>
</organism>
<reference evidence="1 2" key="1">
    <citation type="journal article" date="2016" name="Nat. Commun.">
        <title>Thousands of microbial genomes shed light on interconnected biogeochemical processes in an aquifer system.</title>
        <authorList>
            <person name="Anantharaman K."/>
            <person name="Brown C.T."/>
            <person name="Hug L.A."/>
            <person name="Sharon I."/>
            <person name="Castelle C.J."/>
            <person name="Probst A.J."/>
            <person name="Thomas B.C."/>
            <person name="Singh A."/>
            <person name="Wilkins M.J."/>
            <person name="Karaoz U."/>
            <person name="Brodie E.L."/>
            <person name="Williams K.H."/>
            <person name="Hubbard S.S."/>
            <person name="Banfield J.F."/>
        </authorList>
    </citation>
    <scope>NUCLEOTIDE SEQUENCE [LARGE SCALE GENOMIC DNA]</scope>
</reference>
<sequence>MKNAYIFIIIIALLVALGVGLTVKTLVKKPVPPPMFEGAATTTEPVVTTLTGRELIGVNFIVPGGNTVVRLADGLVDYQTADGLSDGVVIFITDQVVFGEVAGTPVAVAPVAASTGGTGTFLYLVLYEESAGGWQQRGEVLLGDRVVLQSLTMDRSGANPRLQARILDRGEGESLAVEPSVAIVKEFEIIGGALRELSTARESGDE</sequence>
<dbReference type="AlphaFoldDB" id="A0A1G2QII1"/>